<feature type="region of interest" description="Disordered" evidence="1">
    <location>
        <begin position="412"/>
        <end position="446"/>
    </location>
</feature>
<comment type="caution">
    <text evidence="3">The sequence shown here is derived from an EMBL/GenBank/DDBJ whole genome shotgun (WGS) entry which is preliminary data.</text>
</comment>
<sequence length="959" mass="102378">MRVGSKRGRLYVGAESARGREKLFKNSFSPTGPSADDRTRGDTKLRFLSIEKDVAARHILIQESGSRAAPKNRDLAKRAEGSPRLPAKSATQTLLQLEERRRHWLRGRCNHAEVPEAHPRGARAPADRVLGLGGIALALLAVLGVGTCTGTGCSRLREKGLSADARGALVAAEARRVARGRKSARISRGRARARRPAAGRTSGTRWSSMSCKTASAHALSRDPSGADLQGSSGTGALVRRIQRSGSRRAPRGASTARADLGASSLLRAVQFRAPSRRTVREDGAWAAPHEGGPRSTHRPASTPDTTLSCASKPRNSRALLVRSGSAPPVDAAALHGPGSTQRPDLQASASASATPWAHASQARVFSFDAGSAFAGEGSSVAALHAAVDRAMPRAERECLGDRGRGLGVAARTEVERGRPMPEVSRLQRRASGGHRRGDGTRTRAPTLRATRGPCGCRAGCHHCGGRATPRRIGGSGLTRRGRKLHVDNKSEERSSAELRGGAAGAQRASVVEAKAVGGDVATAPERRSLGKAQAGSSARTAQFERLAQFARAGRVPKRASTPANAALARDCRVRGTAPWAAGQGRGRRRRGARDERRADVRGAGIVACACGVQKRGVDCEGRPGGARTMRALAVRSTKAGASAPVYDVAASAGVARRSERRQRRDGARAAEGGWRLGRRARARGSGATRGIVPRVLCTRSRRGQCSPGRPQTRRWTQLKISHQRKWGSKFVAPGATTRSGTQHEEMCQTQPAAKLLRFQQRQAMGESRSALSSEVTTPDQRQIWGRISRVRTRMSDVSAWELPQSFGGSKLAAQRRKKWTTRSTMRVGGAQKTIARTSGVAESDGSAGCQCLKGNRRKTTRIAGIGSAQVLCASGVRSTLADHELATNRGRRHTSIVRLYARLSLSKNEQGSEPGSTGHSSPPRGRNAADTAAEMVREPRTRRPPRFVILKTERLEDER</sequence>
<feature type="compositionally biased region" description="Polar residues" evidence="1">
    <location>
        <begin position="338"/>
        <end position="352"/>
    </location>
</feature>
<organism evidence="3 4">
    <name type="scientific">Mycena belliarum</name>
    <dbReference type="NCBI Taxonomy" id="1033014"/>
    <lineage>
        <taxon>Eukaryota</taxon>
        <taxon>Fungi</taxon>
        <taxon>Dikarya</taxon>
        <taxon>Basidiomycota</taxon>
        <taxon>Agaricomycotina</taxon>
        <taxon>Agaricomycetes</taxon>
        <taxon>Agaricomycetidae</taxon>
        <taxon>Agaricales</taxon>
        <taxon>Marasmiineae</taxon>
        <taxon>Mycenaceae</taxon>
        <taxon>Mycena</taxon>
    </lineage>
</organism>
<feature type="compositionally biased region" description="Basic and acidic residues" evidence="1">
    <location>
        <begin position="484"/>
        <end position="496"/>
    </location>
</feature>
<evidence type="ECO:0000313" key="3">
    <source>
        <dbReference type="EMBL" id="KAJ7062958.1"/>
    </source>
</evidence>
<name>A0AAD6XH91_9AGAR</name>
<dbReference type="EMBL" id="JARJCN010000221">
    <property type="protein sequence ID" value="KAJ7062958.1"/>
    <property type="molecule type" value="Genomic_DNA"/>
</dbReference>
<feature type="region of interest" description="Disordered" evidence="1">
    <location>
        <begin position="65"/>
        <end position="91"/>
    </location>
</feature>
<accession>A0AAD6XH91</accession>
<evidence type="ECO:0000256" key="2">
    <source>
        <dbReference type="SAM" id="Phobius"/>
    </source>
</evidence>
<feature type="region of interest" description="Disordered" evidence="1">
    <location>
        <begin position="905"/>
        <end position="959"/>
    </location>
</feature>
<keyword evidence="2" id="KW-1133">Transmembrane helix</keyword>
<gene>
    <name evidence="3" type="ORF">B0H15DRAFT_979994</name>
</gene>
<keyword evidence="2" id="KW-0812">Transmembrane</keyword>
<dbReference type="AlphaFoldDB" id="A0AAD6XH91"/>
<feature type="region of interest" description="Disordered" evidence="1">
    <location>
        <begin position="180"/>
        <end position="236"/>
    </location>
</feature>
<reference evidence="3" key="1">
    <citation type="submission" date="2023-03" db="EMBL/GenBank/DDBJ databases">
        <title>Massive genome expansion in bonnet fungi (Mycena s.s.) driven by repeated elements and novel gene families across ecological guilds.</title>
        <authorList>
            <consortium name="Lawrence Berkeley National Laboratory"/>
            <person name="Harder C.B."/>
            <person name="Miyauchi S."/>
            <person name="Viragh M."/>
            <person name="Kuo A."/>
            <person name="Thoen E."/>
            <person name="Andreopoulos B."/>
            <person name="Lu D."/>
            <person name="Skrede I."/>
            <person name="Drula E."/>
            <person name="Henrissat B."/>
            <person name="Morin E."/>
            <person name="Kohler A."/>
            <person name="Barry K."/>
            <person name="LaButti K."/>
            <person name="Morin E."/>
            <person name="Salamov A."/>
            <person name="Lipzen A."/>
            <person name="Mereny Z."/>
            <person name="Hegedus B."/>
            <person name="Baldrian P."/>
            <person name="Stursova M."/>
            <person name="Weitz H."/>
            <person name="Taylor A."/>
            <person name="Grigoriev I.V."/>
            <person name="Nagy L.G."/>
            <person name="Martin F."/>
            <person name="Kauserud H."/>
        </authorList>
    </citation>
    <scope>NUCLEOTIDE SEQUENCE</scope>
    <source>
        <strain evidence="3">CBHHK173m</strain>
    </source>
</reference>
<protein>
    <submittedName>
        <fullName evidence="3">Uncharacterized protein</fullName>
    </submittedName>
</protein>
<feature type="region of interest" description="Disordered" evidence="1">
    <location>
        <begin position="273"/>
        <end position="352"/>
    </location>
</feature>
<feature type="region of interest" description="Disordered" evidence="1">
    <location>
        <begin position="578"/>
        <end position="597"/>
    </location>
</feature>
<feature type="compositionally biased region" description="Basic and acidic residues" evidence="1">
    <location>
        <begin position="71"/>
        <end position="81"/>
    </location>
</feature>
<feature type="compositionally biased region" description="Polar residues" evidence="1">
    <location>
        <begin position="905"/>
        <end position="920"/>
    </location>
</feature>
<dbReference type="Proteomes" id="UP001222325">
    <property type="component" value="Unassembled WGS sequence"/>
</dbReference>
<feature type="compositionally biased region" description="Basic residues" evidence="1">
    <location>
        <begin position="180"/>
        <end position="197"/>
    </location>
</feature>
<proteinExistence type="predicted"/>
<keyword evidence="2" id="KW-0472">Membrane</keyword>
<evidence type="ECO:0000313" key="4">
    <source>
        <dbReference type="Proteomes" id="UP001222325"/>
    </source>
</evidence>
<feature type="compositionally biased region" description="Polar residues" evidence="1">
    <location>
        <begin position="298"/>
        <end position="309"/>
    </location>
</feature>
<feature type="region of interest" description="Disordered" evidence="1">
    <location>
        <begin position="471"/>
        <end position="506"/>
    </location>
</feature>
<evidence type="ECO:0000256" key="1">
    <source>
        <dbReference type="SAM" id="MobiDB-lite"/>
    </source>
</evidence>
<keyword evidence="4" id="KW-1185">Reference proteome</keyword>
<feature type="transmembrane region" description="Helical" evidence="2">
    <location>
        <begin position="129"/>
        <end position="147"/>
    </location>
</feature>